<evidence type="ECO:0000256" key="11">
    <source>
        <dbReference type="PIRSR" id="PIRSR000097-2"/>
    </source>
</evidence>
<dbReference type="PRINTS" id="PR00069">
    <property type="entry name" value="ALDKETRDTASE"/>
</dbReference>
<evidence type="ECO:0000256" key="8">
    <source>
        <dbReference type="ARBA" id="ARBA00047534"/>
    </source>
</evidence>
<comment type="catalytic activity">
    <reaction evidence="8">
        <text>xylitol + NADP(+) = D-xylose + NADPH + H(+)</text>
        <dbReference type="Rhea" id="RHEA:27445"/>
        <dbReference type="ChEBI" id="CHEBI:15378"/>
        <dbReference type="ChEBI" id="CHEBI:17151"/>
        <dbReference type="ChEBI" id="CHEBI:53455"/>
        <dbReference type="ChEBI" id="CHEBI:57783"/>
        <dbReference type="ChEBI" id="CHEBI:58349"/>
        <dbReference type="EC" id="1.1.1.307"/>
    </reaction>
</comment>
<gene>
    <name evidence="14" type="ORF">N7532_000479</name>
</gene>
<reference evidence="14" key="2">
    <citation type="journal article" date="2023" name="IMA Fungus">
        <title>Comparative genomic study of the Penicillium genus elucidates a diverse pangenome and 15 lateral gene transfer events.</title>
        <authorList>
            <person name="Petersen C."/>
            <person name="Sorensen T."/>
            <person name="Nielsen M.R."/>
            <person name="Sondergaard T.E."/>
            <person name="Sorensen J.L."/>
            <person name="Fitzpatrick D.A."/>
            <person name="Frisvad J.C."/>
            <person name="Nielsen K.L."/>
        </authorList>
    </citation>
    <scope>NUCLEOTIDE SEQUENCE</scope>
    <source>
        <strain evidence="14">IBT 30761</strain>
    </source>
</reference>
<organism evidence="14 15">
    <name type="scientific">Penicillium argentinense</name>
    <dbReference type="NCBI Taxonomy" id="1131581"/>
    <lineage>
        <taxon>Eukaryota</taxon>
        <taxon>Fungi</taxon>
        <taxon>Dikarya</taxon>
        <taxon>Ascomycota</taxon>
        <taxon>Pezizomycotina</taxon>
        <taxon>Eurotiomycetes</taxon>
        <taxon>Eurotiomycetidae</taxon>
        <taxon>Eurotiales</taxon>
        <taxon>Aspergillaceae</taxon>
        <taxon>Penicillium</taxon>
    </lineage>
</organism>
<evidence type="ECO:0000256" key="7">
    <source>
        <dbReference type="ARBA" id="ARBA00025065"/>
    </source>
</evidence>
<comment type="function">
    <text evidence="7">Catalyzes the initial reaction in the xylose utilization pathway by reducing D-xylose into xylitol. Xylose is a major component of hemicelluloses such as xylan. Most fungi utilize D-xylose via three enzymatic reactions, xylose reductase (XR), xylitol dehydrogenase (XDH), and xylulokinase, to form xylulose 5-phosphate, which enters pentose phosphate pathway.</text>
</comment>
<dbReference type="EC" id="1.1.1.307" evidence="3"/>
<accession>A0A9W9G5B4</accession>
<evidence type="ECO:0000256" key="4">
    <source>
        <dbReference type="ARBA" id="ARBA00022629"/>
    </source>
</evidence>
<comment type="pathway">
    <text evidence="1">Carbohydrate metabolism; D-xylose degradation.</text>
</comment>
<dbReference type="PANTHER" id="PTHR11732">
    <property type="entry name" value="ALDO/KETO REDUCTASE"/>
    <property type="match status" value="1"/>
</dbReference>
<dbReference type="InterPro" id="IPR023210">
    <property type="entry name" value="NADP_OxRdtase_dom"/>
</dbReference>
<feature type="site" description="Lowers pKa of active site Tyr" evidence="12">
    <location>
        <position position="81"/>
    </location>
</feature>
<dbReference type="EMBL" id="JAPQKI010000001">
    <property type="protein sequence ID" value="KAJ5112434.1"/>
    <property type="molecule type" value="Genomic_DNA"/>
</dbReference>
<dbReference type="GO" id="GO:0016491">
    <property type="term" value="F:oxidoreductase activity"/>
    <property type="evidence" value="ECO:0007669"/>
    <property type="project" value="UniProtKB-KW"/>
</dbReference>
<reference evidence="14" key="1">
    <citation type="submission" date="2022-11" db="EMBL/GenBank/DDBJ databases">
        <authorList>
            <person name="Petersen C."/>
        </authorList>
    </citation>
    <scope>NUCLEOTIDE SEQUENCE</scope>
    <source>
        <strain evidence="14">IBT 30761</strain>
    </source>
</reference>
<dbReference type="InterPro" id="IPR020471">
    <property type="entry name" value="AKR"/>
</dbReference>
<dbReference type="InterPro" id="IPR018170">
    <property type="entry name" value="Aldo/ket_reductase_CS"/>
</dbReference>
<sequence length="319" mass="34842">MAAADVRFKLNTGAEIPALGLGTWQSAPGEVANAVRHAIEAGYRHIDGALCYGNEHEVGQGIKEAIAAGIVKREDLFVTTKLWCSFHARVEEGLETSLKNLGLDYVDLYLMHWPLAMNPKGNHNIFPKLPDGSRDIVHSHSHVTTWKDMEKLVGTGKVKAIGVSNYSVQYLEELLPQATITPAANQIENHPSLPQQEIVDFCNKKGIHITAYSPLGSTGSPLFTAEPIVAVANKRGVTPATVLLSWHIARGSSVLAKSVTPARIAANRNDLIHLDAEDMATIAKYSNDLAAKKAFQRFVFPPFGVNFGFPDKMILHDYE</sequence>
<evidence type="ECO:0000256" key="3">
    <source>
        <dbReference type="ARBA" id="ARBA00012845"/>
    </source>
</evidence>
<feature type="domain" description="NADP-dependent oxidoreductase" evidence="13">
    <location>
        <begin position="19"/>
        <end position="284"/>
    </location>
</feature>
<keyword evidence="15" id="KW-1185">Reference proteome</keyword>
<name>A0A9W9G5B4_9EURO</name>
<dbReference type="SUPFAM" id="SSF51430">
    <property type="entry name" value="NAD(P)-linked oxidoreductase"/>
    <property type="match status" value="1"/>
</dbReference>
<dbReference type="PIRSF" id="PIRSF000097">
    <property type="entry name" value="AKR"/>
    <property type="match status" value="1"/>
</dbReference>
<feature type="binding site" evidence="11">
    <location>
        <position position="112"/>
    </location>
    <ligand>
        <name>substrate</name>
    </ligand>
</feature>
<dbReference type="Pfam" id="PF00248">
    <property type="entry name" value="Aldo_ket_red"/>
    <property type="match status" value="1"/>
</dbReference>
<keyword evidence="4" id="KW-0119">Carbohydrate metabolism</keyword>
<dbReference type="Proteomes" id="UP001149074">
    <property type="component" value="Unassembled WGS sequence"/>
</dbReference>
<evidence type="ECO:0000256" key="10">
    <source>
        <dbReference type="PIRSR" id="PIRSR000097-1"/>
    </source>
</evidence>
<protein>
    <recommendedName>
        <fullName evidence="3">D-xylose reductase [NAD(P)H]</fullName>
        <ecNumber evidence="3">1.1.1.307</ecNumber>
    </recommendedName>
</protein>
<evidence type="ECO:0000256" key="2">
    <source>
        <dbReference type="ARBA" id="ARBA00007905"/>
    </source>
</evidence>
<dbReference type="GO" id="GO:0042732">
    <property type="term" value="P:D-xylose metabolic process"/>
    <property type="evidence" value="ECO:0007669"/>
    <property type="project" value="UniProtKB-KW"/>
</dbReference>
<keyword evidence="4" id="KW-0859">Xylose metabolism</keyword>
<dbReference type="FunFam" id="3.20.20.100:FF:000007">
    <property type="entry name" value="NAD(P)H-dependent D-xylose reductase xyl1"/>
    <property type="match status" value="1"/>
</dbReference>
<dbReference type="OrthoDB" id="416253at2759"/>
<feature type="active site" description="Proton donor" evidence="10">
    <location>
        <position position="52"/>
    </location>
</feature>
<comment type="similarity">
    <text evidence="2">Belongs to the aldo/keto reductase family.</text>
</comment>
<evidence type="ECO:0000256" key="6">
    <source>
        <dbReference type="ARBA" id="ARBA00023027"/>
    </source>
</evidence>
<evidence type="ECO:0000256" key="1">
    <source>
        <dbReference type="ARBA" id="ARBA00004722"/>
    </source>
</evidence>
<evidence type="ECO:0000256" key="5">
    <source>
        <dbReference type="ARBA" id="ARBA00023002"/>
    </source>
</evidence>
<dbReference type="Gene3D" id="3.20.20.100">
    <property type="entry name" value="NADP-dependent oxidoreductase domain"/>
    <property type="match status" value="1"/>
</dbReference>
<evidence type="ECO:0000313" key="15">
    <source>
        <dbReference type="Proteomes" id="UP001149074"/>
    </source>
</evidence>
<dbReference type="AlphaFoldDB" id="A0A9W9G5B4"/>
<keyword evidence="5" id="KW-0560">Oxidoreductase</keyword>
<proteinExistence type="inferred from homology"/>
<dbReference type="PROSITE" id="PS00062">
    <property type="entry name" value="ALDOKETO_REDUCTASE_2"/>
    <property type="match status" value="1"/>
</dbReference>
<evidence type="ECO:0000259" key="13">
    <source>
        <dbReference type="Pfam" id="PF00248"/>
    </source>
</evidence>
<dbReference type="PROSITE" id="PS00798">
    <property type="entry name" value="ALDOKETO_REDUCTASE_1"/>
    <property type="match status" value="1"/>
</dbReference>
<dbReference type="RefSeq" id="XP_056480207.1">
    <property type="nucleotide sequence ID" value="XM_056612983.1"/>
</dbReference>
<comment type="catalytic activity">
    <reaction evidence="9">
        <text>xylitol + NAD(+) = D-xylose + NADH + H(+)</text>
        <dbReference type="Rhea" id="RHEA:27441"/>
        <dbReference type="ChEBI" id="CHEBI:15378"/>
        <dbReference type="ChEBI" id="CHEBI:17151"/>
        <dbReference type="ChEBI" id="CHEBI:53455"/>
        <dbReference type="ChEBI" id="CHEBI:57540"/>
        <dbReference type="ChEBI" id="CHEBI:57945"/>
        <dbReference type="EC" id="1.1.1.307"/>
    </reaction>
</comment>
<evidence type="ECO:0000256" key="12">
    <source>
        <dbReference type="PIRSR" id="PIRSR000097-3"/>
    </source>
</evidence>
<comment type="caution">
    <text evidence="14">The sequence shown here is derived from an EMBL/GenBank/DDBJ whole genome shotgun (WGS) entry which is preliminary data.</text>
</comment>
<dbReference type="GeneID" id="81351962"/>
<evidence type="ECO:0000313" key="14">
    <source>
        <dbReference type="EMBL" id="KAJ5112434.1"/>
    </source>
</evidence>
<keyword evidence="6" id="KW-0520">NAD</keyword>
<evidence type="ECO:0000256" key="9">
    <source>
        <dbReference type="ARBA" id="ARBA00049485"/>
    </source>
</evidence>
<dbReference type="InterPro" id="IPR036812">
    <property type="entry name" value="NAD(P)_OxRdtase_dom_sf"/>
</dbReference>